<organism evidence="2 3">
    <name type="scientific">Hirundo rustica rustica</name>
    <dbReference type="NCBI Taxonomy" id="333673"/>
    <lineage>
        <taxon>Eukaryota</taxon>
        <taxon>Metazoa</taxon>
        <taxon>Chordata</taxon>
        <taxon>Craniata</taxon>
        <taxon>Vertebrata</taxon>
        <taxon>Euteleostomi</taxon>
        <taxon>Archelosauria</taxon>
        <taxon>Archosauria</taxon>
        <taxon>Dinosauria</taxon>
        <taxon>Saurischia</taxon>
        <taxon>Theropoda</taxon>
        <taxon>Coelurosauria</taxon>
        <taxon>Aves</taxon>
        <taxon>Neognathae</taxon>
        <taxon>Neoaves</taxon>
        <taxon>Telluraves</taxon>
        <taxon>Australaves</taxon>
        <taxon>Passeriformes</taxon>
        <taxon>Sylvioidea</taxon>
        <taxon>Hirundinidae</taxon>
        <taxon>Hirundo</taxon>
    </lineage>
</organism>
<keyword evidence="3" id="KW-1185">Reference proteome</keyword>
<feature type="compositionally biased region" description="Basic and acidic residues" evidence="1">
    <location>
        <begin position="50"/>
        <end position="66"/>
    </location>
</feature>
<dbReference type="Proteomes" id="UP000269221">
    <property type="component" value="Unassembled WGS sequence"/>
</dbReference>
<feature type="compositionally biased region" description="Polar residues" evidence="1">
    <location>
        <begin position="15"/>
        <end position="25"/>
    </location>
</feature>
<dbReference type="EMBL" id="QRBI01000103">
    <property type="protein sequence ID" value="RMC16351.1"/>
    <property type="molecule type" value="Genomic_DNA"/>
</dbReference>
<accession>A0A3M0KUI8</accession>
<protein>
    <submittedName>
        <fullName evidence="2">Uncharacterized protein</fullName>
    </submittedName>
</protein>
<evidence type="ECO:0000313" key="3">
    <source>
        <dbReference type="Proteomes" id="UP000269221"/>
    </source>
</evidence>
<evidence type="ECO:0000313" key="2">
    <source>
        <dbReference type="EMBL" id="RMC16351.1"/>
    </source>
</evidence>
<reference evidence="2 3" key="1">
    <citation type="submission" date="2018-07" db="EMBL/GenBank/DDBJ databases">
        <title>A high quality draft genome assembly of the barn swallow (H. rustica rustica).</title>
        <authorList>
            <person name="Formenti G."/>
            <person name="Chiara M."/>
            <person name="Poveda L."/>
            <person name="Francoijs K.-J."/>
            <person name="Bonisoli-Alquati A."/>
            <person name="Canova L."/>
            <person name="Gianfranceschi L."/>
            <person name="Horner D.S."/>
            <person name="Saino N."/>
        </authorList>
    </citation>
    <scope>NUCLEOTIDE SEQUENCE [LARGE SCALE GENOMIC DNA]</scope>
    <source>
        <strain evidence="2">Chelidonia</strain>
        <tissue evidence="2">Blood</tissue>
    </source>
</reference>
<evidence type="ECO:0000256" key="1">
    <source>
        <dbReference type="SAM" id="MobiDB-lite"/>
    </source>
</evidence>
<proteinExistence type="predicted"/>
<feature type="region of interest" description="Disordered" evidence="1">
    <location>
        <begin position="1"/>
        <end position="91"/>
    </location>
</feature>
<sequence>MRRVKPGWIEEKQNCPGTKPTNQPANNNNNNNNKEKILRKEIAEVANTSDKSEDLLSPEGKHRNETGRIVQEKNSAGKSTRKADTSSSPGSTLIIYGFVQESSQKTLESENHRMVWVGRDIKAPLIPSPAMVRDTFH</sequence>
<feature type="compositionally biased region" description="Basic and acidic residues" evidence="1">
    <location>
        <begin position="33"/>
        <end position="43"/>
    </location>
</feature>
<dbReference type="AlphaFoldDB" id="A0A3M0KUI8"/>
<gene>
    <name evidence="2" type="ORF">DUI87_06678</name>
</gene>
<name>A0A3M0KUI8_HIRRU</name>
<comment type="caution">
    <text evidence="2">The sequence shown here is derived from an EMBL/GenBank/DDBJ whole genome shotgun (WGS) entry which is preliminary data.</text>
</comment>